<dbReference type="OrthoDB" id="7058882at2"/>
<evidence type="ECO:0008006" key="3">
    <source>
        <dbReference type="Google" id="ProtNLM"/>
    </source>
</evidence>
<dbReference type="AlphaFoldDB" id="A0A498C959"/>
<protein>
    <recommendedName>
        <fullName evidence="3">RiboL-PSP-HEPN domain-containing protein</fullName>
    </recommendedName>
</protein>
<comment type="caution">
    <text evidence="1">The sequence shown here is derived from an EMBL/GenBank/DDBJ whole genome shotgun (WGS) entry which is preliminary data.</text>
</comment>
<keyword evidence="2" id="KW-1185">Reference proteome</keyword>
<dbReference type="EMBL" id="RCDA01000002">
    <property type="protein sequence ID" value="RLK48871.1"/>
    <property type="molecule type" value="Genomic_DNA"/>
</dbReference>
<proteinExistence type="predicted"/>
<reference evidence="1 2" key="1">
    <citation type="submission" date="2018-10" db="EMBL/GenBank/DDBJ databases">
        <title>Genomic Encyclopedia of Type Strains, Phase IV (KMG-IV): sequencing the most valuable type-strain genomes for metagenomic binning, comparative biology and taxonomic classification.</title>
        <authorList>
            <person name="Goeker M."/>
        </authorList>
    </citation>
    <scope>NUCLEOTIDE SEQUENCE [LARGE SCALE GENOMIC DNA]</scope>
    <source>
        <strain evidence="1 2">DSM 12769</strain>
    </source>
</reference>
<gene>
    <name evidence="1" type="ORF">DFR31_1986</name>
</gene>
<dbReference type="RefSeq" id="WP_147436970.1">
    <property type="nucleotide sequence ID" value="NZ_RCDA01000002.1"/>
</dbReference>
<sequence>MARIKISAAHRDFTAELNSLIRLDSINQSNTGLSKGQLELLTEGVFLSAFRAYENYVEEVFILYTLEKNGLSGFKPKSYLKPRSYNHSRDLIRSSMPFLDWSNPESVMERASIYLSSGEPLRTAIAGANRDLQDMKTLRNQIAHNSKESKIKYAKLLRREYGTAPLNIPSPGRHLLKTAPGRSPTEHYLAFYINTLLSVGVAIAA</sequence>
<evidence type="ECO:0000313" key="2">
    <source>
        <dbReference type="Proteomes" id="UP000275461"/>
    </source>
</evidence>
<dbReference type="Proteomes" id="UP000275461">
    <property type="component" value="Unassembled WGS sequence"/>
</dbReference>
<organism evidence="1 2">
    <name type="scientific">Alkalispirillum mobile</name>
    <dbReference type="NCBI Taxonomy" id="85925"/>
    <lineage>
        <taxon>Bacteria</taxon>
        <taxon>Pseudomonadati</taxon>
        <taxon>Pseudomonadota</taxon>
        <taxon>Gammaproteobacteria</taxon>
        <taxon>Chromatiales</taxon>
        <taxon>Ectothiorhodospiraceae</taxon>
        <taxon>Alkalispirillum</taxon>
    </lineage>
</organism>
<evidence type="ECO:0000313" key="1">
    <source>
        <dbReference type="EMBL" id="RLK48871.1"/>
    </source>
</evidence>
<accession>A0A498C959</accession>
<name>A0A498C959_9GAMM</name>